<evidence type="ECO:0000256" key="4">
    <source>
        <dbReference type="ARBA" id="ARBA00022723"/>
    </source>
</evidence>
<evidence type="ECO:0000256" key="7">
    <source>
        <dbReference type="RuleBase" id="RU004466"/>
    </source>
</evidence>
<protein>
    <submittedName>
        <fullName evidence="8">Polyprenyl synthetase family protein</fullName>
    </submittedName>
</protein>
<keyword evidence="9" id="KW-1185">Reference proteome</keyword>
<evidence type="ECO:0000256" key="2">
    <source>
        <dbReference type="ARBA" id="ARBA00006706"/>
    </source>
</evidence>
<dbReference type="SFLD" id="SFLDS00005">
    <property type="entry name" value="Isoprenoid_Synthase_Type_I"/>
    <property type="match status" value="1"/>
</dbReference>
<gene>
    <name evidence="8" type="ORF">GCM10010302_09030</name>
</gene>
<keyword evidence="3 7" id="KW-0808">Transferase</keyword>
<name>A0ABP3ESG6_9ACTN</name>
<keyword evidence="4" id="KW-0479">Metal-binding</keyword>
<dbReference type="EMBL" id="BAAABV010000006">
    <property type="protein sequence ID" value="GAA0273561.1"/>
    <property type="molecule type" value="Genomic_DNA"/>
</dbReference>
<evidence type="ECO:0000256" key="6">
    <source>
        <dbReference type="ARBA" id="ARBA00023229"/>
    </source>
</evidence>
<proteinExistence type="inferred from homology"/>
<evidence type="ECO:0000256" key="5">
    <source>
        <dbReference type="ARBA" id="ARBA00022842"/>
    </source>
</evidence>
<evidence type="ECO:0000313" key="9">
    <source>
        <dbReference type="Proteomes" id="UP001501867"/>
    </source>
</evidence>
<dbReference type="InterPro" id="IPR000092">
    <property type="entry name" value="Polyprenyl_synt"/>
</dbReference>
<comment type="similarity">
    <text evidence="2 7">Belongs to the FPP/GGPP synthase family.</text>
</comment>
<keyword evidence="6" id="KW-0414">Isoprene biosynthesis</keyword>
<dbReference type="InterPro" id="IPR008949">
    <property type="entry name" value="Isoprenoid_synthase_dom_sf"/>
</dbReference>
<sequence length="363" mass="39648">MNDALTAAWRRAAGHQRRFDARFADYLDSLTDPAGGGLEIPGRGTFPARALQLVRELSLRGGKRLRVILLHEAAALVTDESVPGLDEAAISIELLQTHGLIHDDIIDDAPTRRDGPSTYYAYRRDFPDRPDTALALAVLAGDLAAFLAGRVLLTATLPPDRALAMAAVHADTAASTVAGQLLDLERDFHPAPDTGLLHEVTEYKSTRYSILAPLRMGLLAAGADLAPYDAELRRYATALGIANQIHDDWLDLFGDPQALGKPVGSDIRSGRRSYAVRALLAVCDGKERELVDEALGDPGCDEDTLDRVRGIARAHGVDRRLRADADHHARRAASQTATWRERWRPEAVAFFAHMPAWSITRDH</sequence>
<dbReference type="RefSeq" id="WP_344152693.1">
    <property type="nucleotide sequence ID" value="NZ_BAAABV010000006.1"/>
</dbReference>
<evidence type="ECO:0000256" key="1">
    <source>
        <dbReference type="ARBA" id="ARBA00001946"/>
    </source>
</evidence>
<dbReference type="PANTHER" id="PTHR43281">
    <property type="entry name" value="FARNESYL DIPHOSPHATE SYNTHASE"/>
    <property type="match status" value="1"/>
</dbReference>
<comment type="caution">
    <text evidence="8">The sequence shown here is derived from an EMBL/GenBank/DDBJ whole genome shotgun (WGS) entry which is preliminary data.</text>
</comment>
<dbReference type="PANTHER" id="PTHR43281:SF1">
    <property type="entry name" value="FARNESYL DIPHOSPHATE SYNTHASE"/>
    <property type="match status" value="1"/>
</dbReference>
<reference evidence="9" key="1">
    <citation type="journal article" date="2019" name="Int. J. Syst. Evol. Microbiol.">
        <title>The Global Catalogue of Microorganisms (GCM) 10K type strain sequencing project: providing services to taxonomists for standard genome sequencing and annotation.</title>
        <authorList>
            <consortium name="The Broad Institute Genomics Platform"/>
            <consortium name="The Broad Institute Genome Sequencing Center for Infectious Disease"/>
            <person name="Wu L."/>
            <person name="Ma J."/>
        </authorList>
    </citation>
    <scope>NUCLEOTIDE SEQUENCE [LARGE SCALE GENOMIC DNA]</scope>
    <source>
        <strain evidence="9">JCM 4505</strain>
    </source>
</reference>
<dbReference type="CDD" id="cd00685">
    <property type="entry name" value="Trans_IPPS_HT"/>
    <property type="match status" value="1"/>
</dbReference>
<organism evidence="8 9">
    <name type="scientific">Streptomyces polychromogenes</name>
    <dbReference type="NCBI Taxonomy" id="67342"/>
    <lineage>
        <taxon>Bacteria</taxon>
        <taxon>Bacillati</taxon>
        <taxon>Actinomycetota</taxon>
        <taxon>Actinomycetes</taxon>
        <taxon>Kitasatosporales</taxon>
        <taxon>Streptomycetaceae</taxon>
        <taxon>Streptomyces</taxon>
    </lineage>
</organism>
<accession>A0ABP3ESG6</accession>
<dbReference type="Pfam" id="PF00348">
    <property type="entry name" value="polyprenyl_synt"/>
    <property type="match status" value="1"/>
</dbReference>
<keyword evidence="5" id="KW-0460">Magnesium</keyword>
<evidence type="ECO:0000313" key="8">
    <source>
        <dbReference type="EMBL" id="GAA0273561.1"/>
    </source>
</evidence>
<dbReference type="SUPFAM" id="SSF48576">
    <property type="entry name" value="Terpenoid synthases"/>
    <property type="match status" value="1"/>
</dbReference>
<evidence type="ECO:0000256" key="3">
    <source>
        <dbReference type="ARBA" id="ARBA00022679"/>
    </source>
</evidence>
<comment type="cofactor">
    <cofactor evidence="1">
        <name>Mg(2+)</name>
        <dbReference type="ChEBI" id="CHEBI:18420"/>
    </cofactor>
</comment>
<dbReference type="Proteomes" id="UP001501867">
    <property type="component" value="Unassembled WGS sequence"/>
</dbReference>
<dbReference type="Gene3D" id="1.10.600.10">
    <property type="entry name" value="Farnesyl Diphosphate Synthase"/>
    <property type="match status" value="1"/>
</dbReference>